<protein>
    <submittedName>
        <fullName evidence="2">Uncharacterized protein</fullName>
    </submittedName>
</protein>
<dbReference type="AlphaFoldDB" id="K0I898"/>
<gene>
    <name evidence="2" type="ordered locus">Ngar_c05530</name>
</gene>
<dbReference type="InParanoid" id="K0I898"/>
<dbReference type="Proteomes" id="UP000008037">
    <property type="component" value="Chromosome"/>
</dbReference>
<evidence type="ECO:0000256" key="1">
    <source>
        <dbReference type="SAM" id="MobiDB-lite"/>
    </source>
</evidence>
<dbReference type="KEGG" id="nga:Ngar_c05530"/>
<sequence>MGEQKDKTLEQVSDEDYKVAPTSADERHLNKRDMKKRVTGESYPLLEEKVQQELRGGVE</sequence>
<dbReference type="GeneID" id="13796727"/>
<feature type="region of interest" description="Disordered" evidence="1">
    <location>
        <begin position="1"/>
        <end position="36"/>
    </location>
</feature>
<evidence type="ECO:0000313" key="2">
    <source>
        <dbReference type="EMBL" id="AFU57496.1"/>
    </source>
</evidence>
<accession>K0I898</accession>
<dbReference type="BioCyc" id="CNIT1237085:G1324-551-MONOMER"/>
<dbReference type="STRING" id="1237085.Ngar_c05530"/>
<name>K0I898_NITGG</name>
<evidence type="ECO:0000313" key="3">
    <source>
        <dbReference type="Proteomes" id="UP000008037"/>
    </source>
</evidence>
<proteinExistence type="predicted"/>
<dbReference type="EMBL" id="CP002408">
    <property type="protein sequence ID" value="AFU57496.1"/>
    <property type="molecule type" value="Genomic_DNA"/>
</dbReference>
<feature type="compositionally biased region" description="Basic and acidic residues" evidence="1">
    <location>
        <begin position="24"/>
        <end position="36"/>
    </location>
</feature>
<dbReference type="HOGENOM" id="CLU_2949418_0_0_2"/>
<organism evidence="2 3">
    <name type="scientific">Nitrososphaera gargensis (strain Ga9.2)</name>
    <dbReference type="NCBI Taxonomy" id="1237085"/>
    <lineage>
        <taxon>Archaea</taxon>
        <taxon>Nitrososphaerota</taxon>
        <taxon>Nitrososphaeria</taxon>
        <taxon>Nitrososphaerales</taxon>
        <taxon>Nitrososphaeraceae</taxon>
        <taxon>Nitrososphaera</taxon>
    </lineage>
</organism>
<keyword evidence="3" id="KW-1185">Reference proteome</keyword>
<dbReference type="RefSeq" id="WP_015018042.1">
    <property type="nucleotide sequence ID" value="NC_018719.1"/>
</dbReference>
<reference evidence="2 3" key="1">
    <citation type="journal article" date="2012" name="Environ. Microbiol.">
        <title>The genome of the ammonia-oxidizing Candidatus Nitrososphaera gargensis: insights into metabolic versatility and environmental adaptations.</title>
        <authorList>
            <person name="Spang A."/>
            <person name="Poehlein A."/>
            <person name="Offre P."/>
            <person name="Zumbragel S."/>
            <person name="Haider S."/>
            <person name="Rychlik N."/>
            <person name="Nowka B."/>
            <person name="Schmeisser C."/>
            <person name="Lebedeva E.V."/>
            <person name="Rattei T."/>
            <person name="Bohm C."/>
            <person name="Schmid M."/>
            <person name="Galushko A."/>
            <person name="Hatzenpichler R."/>
            <person name="Weinmaier T."/>
            <person name="Daniel R."/>
            <person name="Schleper C."/>
            <person name="Spieck E."/>
            <person name="Streit W."/>
            <person name="Wagner M."/>
        </authorList>
    </citation>
    <scope>NUCLEOTIDE SEQUENCE [LARGE SCALE GENOMIC DNA]</scope>
    <source>
        <strain evidence="3">Ga9.2</strain>
    </source>
</reference>